<dbReference type="EMBL" id="GBRH01225393">
    <property type="protein sequence ID" value="JAD72502.1"/>
    <property type="molecule type" value="Transcribed_RNA"/>
</dbReference>
<accession>A0A0A9CLW3</accession>
<proteinExistence type="predicted"/>
<reference evidence="1" key="1">
    <citation type="submission" date="2014-09" db="EMBL/GenBank/DDBJ databases">
        <authorList>
            <person name="Magalhaes I.L.F."/>
            <person name="Oliveira U."/>
            <person name="Santos F.R."/>
            <person name="Vidigal T.H.D.A."/>
            <person name="Brescovit A.D."/>
            <person name="Santos A.J."/>
        </authorList>
    </citation>
    <scope>NUCLEOTIDE SEQUENCE</scope>
    <source>
        <tissue evidence="1">Shoot tissue taken approximately 20 cm above the soil surface</tissue>
    </source>
</reference>
<sequence length="46" mass="5222">MSRTKGALLASCMLAQLLQAFRLYKWILPKPLQSDCNLCFFAADDE</sequence>
<name>A0A0A9CLW3_ARUDO</name>
<dbReference type="AlphaFoldDB" id="A0A0A9CLW3"/>
<organism evidence="1">
    <name type="scientific">Arundo donax</name>
    <name type="common">Giant reed</name>
    <name type="synonym">Donax arundinaceus</name>
    <dbReference type="NCBI Taxonomy" id="35708"/>
    <lineage>
        <taxon>Eukaryota</taxon>
        <taxon>Viridiplantae</taxon>
        <taxon>Streptophyta</taxon>
        <taxon>Embryophyta</taxon>
        <taxon>Tracheophyta</taxon>
        <taxon>Spermatophyta</taxon>
        <taxon>Magnoliopsida</taxon>
        <taxon>Liliopsida</taxon>
        <taxon>Poales</taxon>
        <taxon>Poaceae</taxon>
        <taxon>PACMAD clade</taxon>
        <taxon>Arundinoideae</taxon>
        <taxon>Arundineae</taxon>
        <taxon>Arundo</taxon>
    </lineage>
</organism>
<protein>
    <submittedName>
        <fullName evidence="1">Uncharacterized protein</fullName>
    </submittedName>
</protein>
<reference evidence="1" key="2">
    <citation type="journal article" date="2015" name="Data Brief">
        <title>Shoot transcriptome of the giant reed, Arundo donax.</title>
        <authorList>
            <person name="Barrero R.A."/>
            <person name="Guerrero F.D."/>
            <person name="Moolhuijzen P."/>
            <person name="Goolsby J.A."/>
            <person name="Tidwell J."/>
            <person name="Bellgard S.E."/>
            <person name="Bellgard M.I."/>
        </authorList>
    </citation>
    <scope>NUCLEOTIDE SEQUENCE</scope>
    <source>
        <tissue evidence="1">Shoot tissue taken approximately 20 cm above the soil surface</tissue>
    </source>
</reference>
<evidence type="ECO:0000313" key="1">
    <source>
        <dbReference type="EMBL" id="JAD72502.1"/>
    </source>
</evidence>